<keyword evidence="4" id="KW-0653">Protein transport</keyword>
<evidence type="ECO:0000256" key="1">
    <source>
        <dbReference type="ARBA" id="ARBA00010470"/>
    </source>
</evidence>
<comment type="caution">
    <text evidence="6">The sequence shown here is derived from an EMBL/GenBank/DDBJ whole genome shotgun (WGS) entry which is preliminary data.</text>
</comment>
<feature type="domain" description="Exocyst complex component Sec8 N-terminal" evidence="5">
    <location>
        <begin position="4"/>
        <end position="68"/>
    </location>
</feature>
<dbReference type="InterPro" id="IPR007191">
    <property type="entry name" value="Sec8_exocyst_N"/>
</dbReference>
<dbReference type="InterPro" id="IPR039682">
    <property type="entry name" value="Sec8/EXOC4"/>
</dbReference>
<organism evidence="6 7">
    <name type="scientific">Euroglyphus maynei</name>
    <name type="common">Mayne's house dust mite</name>
    <dbReference type="NCBI Taxonomy" id="6958"/>
    <lineage>
        <taxon>Eukaryota</taxon>
        <taxon>Metazoa</taxon>
        <taxon>Ecdysozoa</taxon>
        <taxon>Arthropoda</taxon>
        <taxon>Chelicerata</taxon>
        <taxon>Arachnida</taxon>
        <taxon>Acari</taxon>
        <taxon>Acariformes</taxon>
        <taxon>Sarcoptiformes</taxon>
        <taxon>Astigmata</taxon>
        <taxon>Psoroptidia</taxon>
        <taxon>Analgoidea</taxon>
        <taxon>Pyroglyphidae</taxon>
        <taxon>Pyroglyphinae</taxon>
        <taxon>Euroglyphus</taxon>
    </lineage>
</organism>
<dbReference type="PANTHER" id="PTHR14146">
    <property type="entry name" value="EXOCYST COMPLEX COMPONENT 4"/>
    <property type="match status" value="1"/>
</dbReference>
<reference evidence="6 7" key="1">
    <citation type="submission" date="2017-03" db="EMBL/GenBank/DDBJ databases">
        <title>Genome Survey of Euroglyphus maynei.</title>
        <authorList>
            <person name="Arlian L.G."/>
            <person name="Morgan M.S."/>
            <person name="Rider S.D."/>
        </authorList>
    </citation>
    <scope>NUCLEOTIDE SEQUENCE [LARGE SCALE GENOMIC DNA]</scope>
    <source>
        <strain evidence="6">Arlian Lab</strain>
        <tissue evidence="6">Whole body</tissue>
    </source>
</reference>
<gene>
    <name evidence="6" type="ORF">BLA29_013746</name>
</gene>
<dbReference type="Proteomes" id="UP000194236">
    <property type="component" value="Unassembled WGS sequence"/>
</dbReference>
<comment type="function">
    <text evidence="4">Component of the exocyst complex involved in the docking of exocytic vesicles with fusion sites on the plasma membrane.</text>
</comment>
<dbReference type="Pfam" id="PF04048">
    <property type="entry name" value="Sec8_N"/>
    <property type="match status" value="1"/>
</dbReference>
<evidence type="ECO:0000256" key="2">
    <source>
        <dbReference type="ARBA" id="ARBA00022448"/>
    </source>
</evidence>
<evidence type="ECO:0000256" key="3">
    <source>
        <dbReference type="ARBA" id="ARBA00022483"/>
    </source>
</evidence>
<dbReference type="GO" id="GO:0006612">
    <property type="term" value="P:protein targeting to membrane"/>
    <property type="evidence" value="ECO:0007669"/>
    <property type="project" value="UniProtKB-UniRule"/>
</dbReference>
<accession>A0A1Y3B9C2</accession>
<sequence>MTIFSTILTNLSKAKERLIDTRDKLLNCQKLLHCKREELKKLWLEIIENRAVFNLLERIERVSALPKQTIRM</sequence>
<keyword evidence="7" id="KW-1185">Reference proteome</keyword>
<evidence type="ECO:0000313" key="6">
    <source>
        <dbReference type="EMBL" id="OTF77480.1"/>
    </source>
</evidence>
<dbReference type="GO" id="GO:0006893">
    <property type="term" value="P:Golgi to plasma membrane transport"/>
    <property type="evidence" value="ECO:0007669"/>
    <property type="project" value="TreeGrafter"/>
</dbReference>
<evidence type="ECO:0000259" key="5">
    <source>
        <dbReference type="Pfam" id="PF04048"/>
    </source>
</evidence>
<dbReference type="GO" id="GO:0015031">
    <property type="term" value="P:protein transport"/>
    <property type="evidence" value="ECO:0007669"/>
    <property type="project" value="UniProtKB-KW"/>
</dbReference>
<dbReference type="AlphaFoldDB" id="A0A1Y3B9C2"/>
<dbReference type="GO" id="GO:0090522">
    <property type="term" value="P:vesicle tethering involved in exocytosis"/>
    <property type="evidence" value="ECO:0007669"/>
    <property type="project" value="UniProtKB-UniRule"/>
</dbReference>
<evidence type="ECO:0000313" key="7">
    <source>
        <dbReference type="Proteomes" id="UP000194236"/>
    </source>
</evidence>
<comment type="similarity">
    <text evidence="1 4">Belongs to the SEC8 family.</text>
</comment>
<name>A0A1Y3B9C2_EURMA</name>
<keyword evidence="2 4" id="KW-0813">Transport</keyword>
<dbReference type="PANTHER" id="PTHR14146:SF0">
    <property type="entry name" value="EXOCYST COMPLEX COMPONENT 4"/>
    <property type="match status" value="1"/>
</dbReference>
<dbReference type="EMBL" id="MUJZ01032338">
    <property type="protein sequence ID" value="OTF77480.1"/>
    <property type="molecule type" value="Genomic_DNA"/>
</dbReference>
<evidence type="ECO:0000256" key="4">
    <source>
        <dbReference type="RuleBase" id="RU367079"/>
    </source>
</evidence>
<protein>
    <recommendedName>
        <fullName evidence="4">Exocyst complex component Sec8</fullName>
    </recommendedName>
</protein>
<dbReference type="GO" id="GO:0000145">
    <property type="term" value="C:exocyst"/>
    <property type="evidence" value="ECO:0007669"/>
    <property type="project" value="UniProtKB-UniRule"/>
</dbReference>
<dbReference type="GO" id="GO:0006904">
    <property type="term" value="P:vesicle docking involved in exocytosis"/>
    <property type="evidence" value="ECO:0007669"/>
    <property type="project" value="InterPro"/>
</dbReference>
<keyword evidence="3 4" id="KW-0268">Exocytosis</keyword>
<proteinExistence type="inferred from homology"/>